<evidence type="ECO:0000259" key="1">
    <source>
        <dbReference type="Pfam" id="PF11726"/>
    </source>
</evidence>
<sequence>MINSNNDMLDETNFAKTDASVISRFMASLKGKIKYYRRNKLKQGKRVRYTSLHYVWVREFCPTTGKRHYHVLLLLNKGTFNRLGSFHEDKGILVSLIHQAWMSALGLTYPGYRQLLHIPERPCYYLKAKEGDNSEAYKALIYRTSYMAKLKSKNNTDGQRNFGCSQY</sequence>
<name>A0ABM9XXC9_YERBE</name>
<dbReference type="Proteomes" id="UP000010319">
    <property type="component" value="Unassembled WGS sequence"/>
</dbReference>
<proteinExistence type="predicted"/>
<accession>A0ABM9XXC9</accession>
<protein>
    <recommendedName>
        <fullName evidence="1">YagK/YfjJ C-terminal domain-containing protein</fullName>
    </recommendedName>
</protein>
<evidence type="ECO:0000313" key="3">
    <source>
        <dbReference type="Proteomes" id="UP000010319"/>
    </source>
</evidence>
<comment type="caution">
    <text evidence="2">The sequence shown here is derived from an EMBL/GenBank/DDBJ whole genome shotgun (WGS) entry which is preliminary data.</text>
</comment>
<dbReference type="EMBL" id="AALC02000035">
    <property type="protein sequence ID" value="EEQ06080.1"/>
    <property type="molecule type" value="Genomic_DNA"/>
</dbReference>
<keyword evidence="3" id="KW-1185">Reference proteome</keyword>
<evidence type="ECO:0000313" key="2">
    <source>
        <dbReference type="EMBL" id="EEQ06080.1"/>
    </source>
</evidence>
<dbReference type="Pfam" id="PF11726">
    <property type="entry name" value="YagK_YfjJ_C"/>
    <property type="match status" value="1"/>
</dbReference>
<dbReference type="InterPro" id="IPR057271">
    <property type="entry name" value="YagK_YfjJ_C"/>
</dbReference>
<feature type="domain" description="YagK/YfjJ C-terminal" evidence="1">
    <location>
        <begin position="11"/>
        <end position="165"/>
    </location>
</feature>
<organism evidence="2 3">
    <name type="scientific">Yersinia bercovieri ATCC 43970</name>
    <dbReference type="NCBI Taxonomy" id="349968"/>
    <lineage>
        <taxon>Bacteria</taxon>
        <taxon>Pseudomonadati</taxon>
        <taxon>Pseudomonadota</taxon>
        <taxon>Gammaproteobacteria</taxon>
        <taxon>Enterobacterales</taxon>
        <taxon>Yersiniaceae</taxon>
        <taxon>Yersinia</taxon>
    </lineage>
</organism>
<gene>
    <name evidence="2" type="ORF">yberc0001_9210</name>
</gene>
<reference evidence="2" key="1">
    <citation type="submission" date="2008-12" db="EMBL/GenBank/DDBJ databases">
        <title>Annotation of the Yersinia bercovieri ATCC 43970 genome.</title>
        <authorList>
            <person name="Read T.D."/>
            <person name="Akmal A."/>
            <person name="Bishop-Lilly K."/>
            <person name="Chen P.E."/>
            <person name="Cook C."/>
            <person name="Kiley M.P."/>
            <person name="Lentz S."/>
            <person name="Mateczun A."/>
            <person name="Nagarajan N."/>
            <person name="Nolan N."/>
            <person name="Osborne B.I."/>
            <person name="Pop M."/>
            <person name="Sozhamannan S."/>
            <person name="Stewart A.C."/>
            <person name="Sulakvelidze A."/>
            <person name="Thomason B."/>
            <person name="Willner K."/>
            <person name="Zwick M.E."/>
        </authorList>
    </citation>
    <scope>NUCLEOTIDE SEQUENCE [LARGE SCALE GENOMIC DNA]</scope>
    <source>
        <strain evidence="2">ATCC 43970</strain>
    </source>
</reference>